<dbReference type="AlphaFoldDB" id="A0A1G9TYL4"/>
<accession>A0A1G9TYL4</accession>
<sequence>MSGTHKQALVYDMEFDTLDYKQDPAQVDYKMFEVQDYKYGNLKIMDCPGSSIWKLDVDANTFSRVRSYNGNRPRAVYGTDFIFTLKIMEVGKQLAVHKYDANTNVETNLTNIVFPSGITLRTAPSVCHIGNNQFIMIGNDSANYYIVHIMKYDANSHTISLLRKGVEMEYLYPNWVKEGVPCFVQSHPGVLVDRDIFFYPQAGSKYGWFRYNMDTHQIICVTSSVGSYVVPIETEDFILFSAHGEYGIHKIQLFNQKTN</sequence>
<keyword evidence="2" id="KW-1185">Reference proteome</keyword>
<dbReference type="Proteomes" id="UP000199068">
    <property type="component" value="Unassembled WGS sequence"/>
</dbReference>
<dbReference type="EMBL" id="FNGW01000014">
    <property type="protein sequence ID" value="SDM52673.1"/>
    <property type="molecule type" value="Genomic_DNA"/>
</dbReference>
<name>A0A1G9TYL4_9FIRM</name>
<evidence type="ECO:0000313" key="1">
    <source>
        <dbReference type="EMBL" id="SDM52673.1"/>
    </source>
</evidence>
<gene>
    <name evidence="1" type="ORF">SAMN04515677_11416</name>
</gene>
<organism evidence="1 2">
    <name type="scientific">Romboutsia lituseburensis DSM 797</name>
    <dbReference type="NCBI Taxonomy" id="1121325"/>
    <lineage>
        <taxon>Bacteria</taxon>
        <taxon>Bacillati</taxon>
        <taxon>Bacillota</taxon>
        <taxon>Clostridia</taxon>
        <taxon>Peptostreptococcales</taxon>
        <taxon>Peptostreptococcaceae</taxon>
        <taxon>Romboutsia</taxon>
    </lineage>
</organism>
<proteinExistence type="predicted"/>
<dbReference type="STRING" id="1121325.SAMN04515677_11416"/>
<dbReference type="SUPFAM" id="SSF69304">
    <property type="entry name" value="Tricorn protease N-terminal domain"/>
    <property type="match status" value="1"/>
</dbReference>
<evidence type="ECO:0000313" key="2">
    <source>
        <dbReference type="Proteomes" id="UP000199068"/>
    </source>
</evidence>
<reference evidence="1 2" key="1">
    <citation type="submission" date="2016-10" db="EMBL/GenBank/DDBJ databases">
        <authorList>
            <person name="de Groot N.N."/>
        </authorList>
    </citation>
    <scope>NUCLEOTIDE SEQUENCE [LARGE SCALE GENOMIC DNA]</scope>
    <source>
        <strain evidence="1 2">DSM 797</strain>
    </source>
</reference>
<protein>
    <submittedName>
        <fullName evidence="1">Uncharacterized protein</fullName>
    </submittedName>
</protein>